<dbReference type="RefSeq" id="WP_107571276.1">
    <property type="nucleotide sequence ID" value="NZ_PYYB01000005.1"/>
</dbReference>
<comment type="caution">
    <text evidence="1">The sequence shown here is derived from an EMBL/GenBank/DDBJ whole genome shotgun (WGS) entry which is preliminary data.</text>
</comment>
<name>A0A2T4UBS1_9ACTN</name>
<dbReference type="AlphaFoldDB" id="A0A2T4UBS1"/>
<dbReference type="EMBL" id="PYYB01000005">
    <property type="protein sequence ID" value="PTL54333.1"/>
    <property type="molecule type" value="Genomic_DNA"/>
</dbReference>
<evidence type="ECO:0000313" key="1">
    <source>
        <dbReference type="EMBL" id="PTL54333.1"/>
    </source>
</evidence>
<protein>
    <submittedName>
        <fullName evidence="1">Uncharacterized protein</fullName>
    </submittedName>
</protein>
<gene>
    <name evidence="1" type="ORF">C7Y72_21585</name>
</gene>
<accession>A0A2T4UBS1</accession>
<dbReference type="Proteomes" id="UP000240739">
    <property type="component" value="Unassembled WGS sequence"/>
</dbReference>
<evidence type="ECO:0000313" key="2">
    <source>
        <dbReference type="Proteomes" id="UP000240739"/>
    </source>
</evidence>
<keyword evidence="2" id="KW-1185">Reference proteome</keyword>
<proteinExistence type="predicted"/>
<reference evidence="1 2" key="1">
    <citation type="submission" date="2018-03" db="EMBL/GenBank/DDBJ databases">
        <title>Aquarubrobacter algicola gen. nov., sp. nov., a novel actinobacterium isolated from shallow eutrophic lake during the end of cyanobacterial harmful algal blooms.</title>
        <authorList>
            <person name="Chun S.J."/>
        </authorList>
    </citation>
    <scope>NUCLEOTIDE SEQUENCE [LARGE SCALE GENOMIC DNA]</scope>
    <source>
        <strain evidence="1 2">Seoho-28</strain>
    </source>
</reference>
<sequence length="65" mass="7002">MLEMRIVLRELLRRRTVQAVGDGGEGPLRRHITVSPARGGLVVLGDRGDYAARAAQTLATSSSSR</sequence>
<organism evidence="1 2">
    <name type="scientific">Paraconexibacter algicola</name>
    <dbReference type="NCBI Taxonomy" id="2133960"/>
    <lineage>
        <taxon>Bacteria</taxon>
        <taxon>Bacillati</taxon>
        <taxon>Actinomycetota</taxon>
        <taxon>Thermoleophilia</taxon>
        <taxon>Solirubrobacterales</taxon>
        <taxon>Paraconexibacteraceae</taxon>
        <taxon>Paraconexibacter</taxon>
    </lineage>
</organism>